<dbReference type="AlphaFoldDB" id="A0A1F7YGX7"/>
<dbReference type="EMBL" id="MGGL01000012">
    <property type="protein sequence ID" value="OGM26420.1"/>
    <property type="molecule type" value="Genomic_DNA"/>
</dbReference>
<dbReference type="PROSITE" id="PS51462">
    <property type="entry name" value="NUDIX"/>
    <property type="match status" value="1"/>
</dbReference>
<organism evidence="2 3">
    <name type="scientific">Candidatus Woesebacteria bacterium RIFCSPHIGHO2_01_FULL_40_22</name>
    <dbReference type="NCBI Taxonomy" id="1802499"/>
    <lineage>
        <taxon>Bacteria</taxon>
        <taxon>Candidatus Woeseibacteriota</taxon>
    </lineage>
</organism>
<dbReference type="Gene3D" id="3.90.79.10">
    <property type="entry name" value="Nucleoside Triphosphate Pyrophosphohydrolase"/>
    <property type="match status" value="1"/>
</dbReference>
<dbReference type="InterPro" id="IPR000086">
    <property type="entry name" value="NUDIX_hydrolase_dom"/>
</dbReference>
<reference evidence="2 3" key="1">
    <citation type="journal article" date="2016" name="Nat. Commun.">
        <title>Thousands of microbial genomes shed light on interconnected biogeochemical processes in an aquifer system.</title>
        <authorList>
            <person name="Anantharaman K."/>
            <person name="Brown C.T."/>
            <person name="Hug L.A."/>
            <person name="Sharon I."/>
            <person name="Castelle C.J."/>
            <person name="Probst A.J."/>
            <person name="Thomas B.C."/>
            <person name="Singh A."/>
            <person name="Wilkins M.J."/>
            <person name="Karaoz U."/>
            <person name="Brodie E.L."/>
            <person name="Williams K.H."/>
            <person name="Hubbard S.S."/>
            <person name="Banfield J.F."/>
        </authorList>
    </citation>
    <scope>NUCLEOTIDE SEQUENCE [LARGE SCALE GENOMIC DNA]</scope>
</reference>
<gene>
    <name evidence="2" type="ORF">A2628_00135</name>
</gene>
<evidence type="ECO:0000313" key="2">
    <source>
        <dbReference type="EMBL" id="OGM26420.1"/>
    </source>
</evidence>
<sequence>MVYKRHAGDIFWLVTRSTPSNESPTSYWRLPKGWLDDAQEENTPGPLASGKRKASEVELQNAALREVAEEGGVKARIVTKLGSEKLFLHITGYRVLKFVTYYLMEWLSDLSEGPGFETAETSWLPFEAARKILTYPSEKKVLDKAKAFFDSGC</sequence>
<accession>A0A1F7YGX7</accession>
<name>A0A1F7YGX7_9BACT</name>
<protein>
    <recommendedName>
        <fullName evidence="1">Nudix hydrolase domain-containing protein</fullName>
    </recommendedName>
</protein>
<evidence type="ECO:0000259" key="1">
    <source>
        <dbReference type="PROSITE" id="PS51462"/>
    </source>
</evidence>
<dbReference type="InterPro" id="IPR015797">
    <property type="entry name" value="NUDIX_hydrolase-like_dom_sf"/>
</dbReference>
<proteinExistence type="predicted"/>
<evidence type="ECO:0000313" key="3">
    <source>
        <dbReference type="Proteomes" id="UP000179221"/>
    </source>
</evidence>
<dbReference type="Proteomes" id="UP000179221">
    <property type="component" value="Unassembled WGS sequence"/>
</dbReference>
<feature type="domain" description="Nudix hydrolase" evidence="1">
    <location>
        <begin position="1"/>
        <end position="147"/>
    </location>
</feature>
<dbReference type="SUPFAM" id="SSF55811">
    <property type="entry name" value="Nudix"/>
    <property type="match status" value="1"/>
</dbReference>
<dbReference type="Pfam" id="PF00293">
    <property type="entry name" value="NUDIX"/>
    <property type="match status" value="1"/>
</dbReference>
<comment type="caution">
    <text evidence="2">The sequence shown here is derived from an EMBL/GenBank/DDBJ whole genome shotgun (WGS) entry which is preliminary data.</text>
</comment>